<accession>A0A1L8CN57</accession>
<dbReference type="PANTHER" id="PTHR11748:SF103">
    <property type="entry name" value="GLYCOLATE OXIDASE SUBUNIT GLCE"/>
    <property type="match status" value="1"/>
</dbReference>
<dbReference type="InterPro" id="IPR016164">
    <property type="entry name" value="FAD-linked_Oxase-like_C"/>
</dbReference>
<dbReference type="InterPro" id="IPR004113">
    <property type="entry name" value="FAD-bd_oxidored_4_C"/>
</dbReference>
<evidence type="ECO:0000256" key="2">
    <source>
        <dbReference type="ARBA" id="ARBA00022630"/>
    </source>
</evidence>
<dbReference type="Gene3D" id="3.30.465.10">
    <property type="match status" value="1"/>
</dbReference>
<dbReference type="PROSITE" id="PS51387">
    <property type="entry name" value="FAD_PCMH"/>
    <property type="match status" value="1"/>
</dbReference>
<reference evidence="6 7" key="1">
    <citation type="journal article" date="2017" name="Arch. Microbiol.">
        <title>Mariprofundus micogutta sp. nov., a novel iron-oxidizing zetaproteobacterium isolated from a deep-sea hydrothermal field at the Bayonnaise knoll of the Izu-Ogasawara arc, and a description of Mariprofundales ord. nov. and Zetaproteobacteria classis nov.</title>
        <authorList>
            <person name="Makita H."/>
            <person name="Tanaka E."/>
            <person name="Mitsunobu S."/>
            <person name="Miyazaki M."/>
            <person name="Nunoura T."/>
            <person name="Uematsu K."/>
            <person name="Takaki Y."/>
            <person name="Nishi S."/>
            <person name="Shimamura S."/>
            <person name="Takai K."/>
        </authorList>
    </citation>
    <scope>NUCLEOTIDE SEQUENCE [LARGE SCALE GENOMIC DNA]</scope>
    <source>
        <strain evidence="6 7">ET2</strain>
    </source>
</reference>
<dbReference type="Pfam" id="PF02913">
    <property type="entry name" value="FAD-oxidase_C"/>
    <property type="match status" value="1"/>
</dbReference>
<dbReference type="InterPro" id="IPR016171">
    <property type="entry name" value="Vanillyl_alc_oxidase_C-sub2"/>
</dbReference>
<evidence type="ECO:0000256" key="4">
    <source>
        <dbReference type="ARBA" id="ARBA00023002"/>
    </source>
</evidence>
<sequence length="354" mass="38792">MQEAILRQQIEHACMAGTALNIVGGNSKAWYGREITGETLNVGEYTGITSYQPTELVITAKAGTKLSDITSALDEHKQRLPFDPPCFGETATLGGTVACGFSGPRRPYAGSCRDFVLGCRMINGKGEVGSFGGEVMKNVAGFDISRLMTGSLGTLGLMLEISLKVLPHRQSEQTVMLEGDFSDAIHAMNHWAGSTLPVTAMAADGSQIYFRICGTASSVEKSVKQIGGHLYDDGLQLWKDIREHQLPFFDDERPLWRISVPSDAPFQIMEDMHEHDWFIGWGGAQRWLKSELPAELIFAAAKHAGGHATLFRGGDRAGERFSPLSEGEMRLHKSLKQAFDPEGILNPGRMYRDL</sequence>
<keyword evidence="7" id="KW-1185">Reference proteome</keyword>
<dbReference type="GO" id="GO:0071949">
    <property type="term" value="F:FAD binding"/>
    <property type="evidence" value="ECO:0007669"/>
    <property type="project" value="InterPro"/>
</dbReference>
<dbReference type="Proteomes" id="UP000231632">
    <property type="component" value="Unassembled WGS sequence"/>
</dbReference>
<evidence type="ECO:0000256" key="3">
    <source>
        <dbReference type="ARBA" id="ARBA00022827"/>
    </source>
</evidence>
<dbReference type="GO" id="GO:0016491">
    <property type="term" value="F:oxidoreductase activity"/>
    <property type="evidence" value="ECO:0007669"/>
    <property type="project" value="UniProtKB-KW"/>
</dbReference>
<organism evidence="6 7">
    <name type="scientific">Mariprofundus micogutta</name>
    <dbReference type="NCBI Taxonomy" id="1921010"/>
    <lineage>
        <taxon>Bacteria</taxon>
        <taxon>Pseudomonadati</taxon>
        <taxon>Pseudomonadota</taxon>
        <taxon>Candidatius Mariprofundia</taxon>
        <taxon>Mariprofundales</taxon>
        <taxon>Mariprofundaceae</taxon>
        <taxon>Mariprofundus</taxon>
    </lineage>
</organism>
<dbReference type="AlphaFoldDB" id="A0A1L8CN57"/>
<dbReference type="Pfam" id="PF01565">
    <property type="entry name" value="FAD_binding_4"/>
    <property type="match status" value="1"/>
</dbReference>
<keyword evidence="2" id="KW-0285">Flavoprotein</keyword>
<proteinExistence type="predicted"/>
<keyword evidence="3" id="KW-0274">FAD</keyword>
<keyword evidence="4" id="KW-0560">Oxidoreductase</keyword>
<dbReference type="InterPro" id="IPR006094">
    <property type="entry name" value="Oxid_FAD_bind_N"/>
</dbReference>
<evidence type="ECO:0000313" key="7">
    <source>
        <dbReference type="Proteomes" id="UP000231632"/>
    </source>
</evidence>
<gene>
    <name evidence="6" type="ORF">MMIC_P1313</name>
</gene>
<evidence type="ECO:0000259" key="5">
    <source>
        <dbReference type="PROSITE" id="PS51387"/>
    </source>
</evidence>
<dbReference type="PANTHER" id="PTHR11748">
    <property type="entry name" value="D-LACTATE DEHYDROGENASE"/>
    <property type="match status" value="1"/>
</dbReference>
<dbReference type="InterPro" id="IPR016169">
    <property type="entry name" value="FAD-bd_PCMH_sub2"/>
</dbReference>
<dbReference type="STRING" id="1921010.MMIC_P1313"/>
<dbReference type="Gene3D" id="1.10.45.10">
    <property type="entry name" value="Vanillyl-alcohol Oxidase, Chain A, domain 4"/>
    <property type="match status" value="1"/>
</dbReference>
<dbReference type="InterPro" id="IPR036318">
    <property type="entry name" value="FAD-bd_PCMH-like_sf"/>
</dbReference>
<dbReference type="EMBL" id="BDFD01000009">
    <property type="protein sequence ID" value="GAV20348.1"/>
    <property type="molecule type" value="Genomic_DNA"/>
</dbReference>
<comment type="cofactor">
    <cofactor evidence="1">
        <name>FAD</name>
        <dbReference type="ChEBI" id="CHEBI:57692"/>
    </cofactor>
</comment>
<dbReference type="RefSeq" id="WP_072659664.1">
    <property type="nucleotide sequence ID" value="NZ_BDFD01000009.1"/>
</dbReference>
<dbReference type="NCBIfam" id="NF008439">
    <property type="entry name" value="PRK11282.1"/>
    <property type="match status" value="1"/>
</dbReference>
<evidence type="ECO:0000256" key="1">
    <source>
        <dbReference type="ARBA" id="ARBA00001974"/>
    </source>
</evidence>
<name>A0A1L8CN57_9PROT</name>
<protein>
    <submittedName>
        <fullName evidence="6">Glycolate oxidase FAD binding subunit</fullName>
    </submittedName>
</protein>
<dbReference type="InterPro" id="IPR016166">
    <property type="entry name" value="FAD-bd_PCMH"/>
</dbReference>
<dbReference type="SUPFAM" id="SSF56176">
    <property type="entry name" value="FAD-binding/transporter-associated domain-like"/>
    <property type="match status" value="1"/>
</dbReference>
<evidence type="ECO:0000313" key="6">
    <source>
        <dbReference type="EMBL" id="GAV20348.1"/>
    </source>
</evidence>
<dbReference type="SUPFAM" id="SSF55103">
    <property type="entry name" value="FAD-linked oxidases, C-terminal domain"/>
    <property type="match status" value="1"/>
</dbReference>
<dbReference type="OrthoDB" id="9811557at2"/>
<feature type="domain" description="FAD-binding PCMH-type" evidence="5">
    <location>
        <begin position="1"/>
        <end position="168"/>
    </location>
</feature>
<comment type="caution">
    <text evidence="6">The sequence shown here is derived from an EMBL/GenBank/DDBJ whole genome shotgun (WGS) entry which is preliminary data.</text>
</comment>